<protein>
    <submittedName>
        <fullName evidence="2">Uncharacterized protein</fullName>
    </submittedName>
</protein>
<dbReference type="WBParaSite" id="ES5_v2.g17057.t1">
    <property type="protein sequence ID" value="ES5_v2.g17057.t1"/>
    <property type="gene ID" value="ES5_v2.g17057"/>
</dbReference>
<organism evidence="1 2">
    <name type="scientific">Panagrolaimus sp. ES5</name>
    <dbReference type="NCBI Taxonomy" id="591445"/>
    <lineage>
        <taxon>Eukaryota</taxon>
        <taxon>Metazoa</taxon>
        <taxon>Ecdysozoa</taxon>
        <taxon>Nematoda</taxon>
        <taxon>Chromadorea</taxon>
        <taxon>Rhabditida</taxon>
        <taxon>Tylenchina</taxon>
        <taxon>Panagrolaimomorpha</taxon>
        <taxon>Panagrolaimoidea</taxon>
        <taxon>Panagrolaimidae</taxon>
        <taxon>Panagrolaimus</taxon>
    </lineage>
</organism>
<proteinExistence type="predicted"/>
<sequence>MCETLAEDPKMHVNLLSGSIFLGHPVSRRIESKKVFIFMDRCLAKRYFFQTQKRAFQILPWRKMPIISMAVFFKRNLIES</sequence>
<dbReference type="Proteomes" id="UP000887579">
    <property type="component" value="Unplaced"/>
</dbReference>
<name>A0AC34FIE8_9BILA</name>
<accession>A0AC34FIE8</accession>
<reference evidence="2" key="1">
    <citation type="submission" date="2022-11" db="UniProtKB">
        <authorList>
            <consortium name="WormBaseParasite"/>
        </authorList>
    </citation>
    <scope>IDENTIFICATION</scope>
</reference>
<evidence type="ECO:0000313" key="1">
    <source>
        <dbReference type="Proteomes" id="UP000887579"/>
    </source>
</evidence>
<evidence type="ECO:0000313" key="2">
    <source>
        <dbReference type="WBParaSite" id="ES5_v2.g17057.t1"/>
    </source>
</evidence>